<dbReference type="InterPro" id="IPR001732">
    <property type="entry name" value="UDP-Glc/GDP-Man_DH_N"/>
</dbReference>
<dbReference type="SUPFAM" id="SSF52413">
    <property type="entry name" value="UDP-glucose/GDP-mannose dehydrogenase C-terminal domain"/>
    <property type="match status" value="1"/>
</dbReference>
<dbReference type="InterPro" id="IPR014026">
    <property type="entry name" value="UDP-Glc/GDP-Man_DH_dimer"/>
</dbReference>
<dbReference type="Gene3D" id="3.40.50.720">
    <property type="entry name" value="NAD(P)-binding Rossmann-like Domain"/>
    <property type="match status" value="2"/>
</dbReference>
<dbReference type="InterPro" id="IPR036291">
    <property type="entry name" value="NAD(P)-bd_dom_sf"/>
</dbReference>
<protein>
    <submittedName>
        <fullName evidence="5">Nucleotide sugar dehydrogenase</fullName>
    </submittedName>
</protein>
<dbReference type="SUPFAM" id="SSF48179">
    <property type="entry name" value="6-phosphogluconate dehydrogenase C-terminal domain-like"/>
    <property type="match status" value="1"/>
</dbReference>
<keyword evidence="6" id="KW-1185">Reference proteome</keyword>
<dbReference type="InterPro" id="IPR008927">
    <property type="entry name" value="6-PGluconate_DH-like_C_sf"/>
</dbReference>
<evidence type="ECO:0000313" key="5">
    <source>
        <dbReference type="EMBL" id="MTD58034.1"/>
    </source>
</evidence>
<dbReference type="PANTHER" id="PTHR43491">
    <property type="entry name" value="UDP-N-ACETYL-D-MANNOSAMINE DEHYDROGENASE"/>
    <property type="match status" value="1"/>
</dbReference>
<dbReference type="InterPro" id="IPR014027">
    <property type="entry name" value="UDP-Glc/GDP-Man_DH_C"/>
</dbReference>
<reference evidence="5 6" key="1">
    <citation type="submission" date="2019-11" db="EMBL/GenBank/DDBJ databases">
        <title>Draft genome of Amycolatopsis RM579.</title>
        <authorList>
            <person name="Duangmal K."/>
            <person name="Mingma R."/>
        </authorList>
    </citation>
    <scope>NUCLEOTIDE SEQUENCE [LARGE SCALE GENOMIC DNA]</scope>
    <source>
        <strain evidence="5 6">RM579</strain>
    </source>
</reference>
<comment type="similarity">
    <text evidence="3">Belongs to the UDP-glucose/GDP-mannose dehydrogenase family.</text>
</comment>
<keyword evidence="2" id="KW-0520">NAD</keyword>
<dbReference type="Proteomes" id="UP000440096">
    <property type="component" value="Unassembled WGS sequence"/>
</dbReference>
<dbReference type="SUPFAM" id="SSF51735">
    <property type="entry name" value="NAD(P)-binding Rossmann-fold domains"/>
    <property type="match status" value="1"/>
</dbReference>
<dbReference type="Pfam" id="PF03721">
    <property type="entry name" value="UDPG_MGDP_dh_N"/>
    <property type="match status" value="1"/>
</dbReference>
<evidence type="ECO:0000259" key="4">
    <source>
        <dbReference type="SMART" id="SM00984"/>
    </source>
</evidence>
<gene>
    <name evidence="5" type="ORF">GKO32_29245</name>
</gene>
<dbReference type="SMART" id="SM00984">
    <property type="entry name" value="UDPG_MGDP_dh_C"/>
    <property type="match status" value="1"/>
</dbReference>
<dbReference type="EMBL" id="WMBA01000058">
    <property type="protein sequence ID" value="MTD58034.1"/>
    <property type="molecule type" value="Genomic_DNA"/>
</dbReference>
<dbReference type="AlphaFoldDB" id="A0A6N7Z8I4"/>
<comment type="caution">
    <text evidence="5">The sequence shown here is derived from an EMBL/GenBank/DDBJ whole genome shotgun (WGS) entry which is preliminary data.</text>
</comment>
<dbReference type="Pfam" id="PF03720">
    <property type="entry name" value="UDPG_MGDP_dh_C"/>
    <property type="match status" value="1"/>
</dbReference>
<dbReference type="GO" id="GO:0000271">
    <property type="term" value="P:polysaccharide biosynthetic process"/>
    <property type="evidence" value="ECO:0007669"/>
    <property type="project" value="InterPro"/>
</dbReference>
<dbReference type="GO" id="GO:0016628">
    <property type="term" value="F:oxidoreductase activity, acting on the CH-CH group of donors, NAD or NADP as acceptor"/>
    <property type="evidence" value="ECO:0007669"/>
    <property type="project" value="InterPro"/>
</dbReference>
<dbReference type="Pfam" id="PF00984">
    <property type="entry name" value="UDPG_MGDP_dh"/>
    <property type="match status" value="1"/>
</dbReference>
<dbReference type="PANTHER" id="PTHR43491:SF1">
    <property type="entry name" value="UDP-N-ACETYL-D-MANNOSAMINE DEHYDROGENASE"/>
    <property type="match status" value="1"/>
</dbReference>
<sequence>MRLVVVGQGYVGLPVAMRAVEAGFFVIGLDTDAVRVWSLKDGKSYVDDVSAEQLQNALASGRYLPTDSYDDAQAFSAAIVTVPTPLKDSAPDLQHVESAVRGLAPHLRPGATVVLESTSYPGTTEEVVVPLLEEGTGMVAGQDFSVGYSPERIDPGNPRWNLVNTPKVVSGINAASLVAVMRLYDRLVDTTVPVRTTKAAELTKLLENTFRHVNIALINEIAVFAHELDVDVWEAIDAATTKPFGYCRFTPGPGVGGHCLPVDPSYLSWQVKRDLKRDFRFVALANDINDRMPDYVVQRLTAALNWRHKALHDSVILLLGLAYKPNTGDIRESPVLRVIDQLAAQGAVIRVVDSHVEPHRCPESMKLVELTESELRQADAVVLLTDHDDVDYELVSRSATLVLDTRHRLSGRQVEYL</sequence>
<dbReference type="GO" id="GO:0051287">
    <property type="term" value="F:NAD binding"/>
    <property type="evidence" value="ECO:0007669"/>
    <property type="project" value="InterPro"/>
</dbReference>
<dbReference type="InterPro" id="IPR017476">
    <property type="entry name" value="UDP-Glc/GDP-Man"/>
</dbReference>
<dbReference type="NCBIfam" id="TIGR03026">
    <property type="entry name" value="NDP-sugDHase"/>
    <property type="match status" value="1"/>
</dbReference>
<name>A0A6N7Z8I4_9PSEU</name>
<accession>A0A6N7Z8I4</accession>
<dbReference type="PIRSF" id="PIRSF000124">
    <property type="entry name" value="UDPglc_GDPman_dh"/>
    <property type="match status" value="1"/>
</dbReference>
<dbReference type="GO" id="GO:0016616">
    <property type="term" value="F:oxidoreductase activity, acting on the CH-OH group of donors, NAD or NADP as acceptor"/>
    <property type="evidence" value="ECO:0007669"/>
    <property type="project" value="InterPro"/>
</dbReference>
<organism evidence="5 6">
    <name type="scientific">Amycolatopsis pithecellobii</name>
    <dbReference type="NCBI Taxonomy" id="664692"/>
    <lineage>
        <taxon>Bacteria</taxon>
        <taxon>Bacillati</taxon>
        <taxon>Actinomycetota</taxon>
        <taxon>Actinomycetes</taxon>
        <taxon>Pseudonocardiales</taxon>
        <taxon>Pseudonocardiaceae</taxon>
        <taxon>Amycolatopsis</taxon>
    </lineage>
</organism>
<proteinExistence type="inferred from homology"/>
<dbReference type="PIRSF" id="PIRSF500136">
    <property type="entry name" value="UDP_ManNAc_DH"/>
    <property type="match status" value="1"/>
</dbReference>
<evidence type="ECO:0000256" key="2">
    <source>
        <dbReference type="ARBA" id="ARBA00023027"/>
    </source>
</evidence>
<evidence type="ECO:0000313" key="6">
    <source>
        <dbReference type="Proteomes" id="UP000440096"/>
    </source>
</evidence>
<dbReference type="InterPro" id="IPR036220">
    <property type="entry name" value="UDP-Glc/GDP-Man_DH_C_sf"/>
</dbReference>
<evidence type="ECO:0000256" key="1">
    <source>
        <dbReference type="ARBA" id="ARBA00023002"/>
    </source>
</evidence>
<keyword evidence="1" id="KW-0560">Oxidoreductase</keyword>
<evidence type="ECO:0000256" key="3">
    <source>
        <dbReference type="PIRNR" id="PIRNR000124"/>
    </source>
</evidence>
<dbReference type="InterPro" id="IPR028359">
    <property type="entry name" value="UDP_ManNAc/GlcNAc_DH"/>
</dbReference>
<feature type="domain" description="UDP-glucose/GDP-mannose dehydrogenase C-terminal" evidence="4">
    <location>
        <begin position="317"/>
        <end position="411"/>
    </location>
</feature>